<dbReference type="AlphaFoldDB" id="A0A380K8T5"/>
<accession>A0A380K8T5</accession>
<organism evidence="1 2">
    <name type="scientific">Streptococcus hyointestinalis</name>
    <dbReference type="NCBI Taxonomy" id="1337"/>
    <lineage>
        <taxon>Bacteria</taxon>
        <taxon>Bacillati</taxon>
        <taxon>Bacillota</taxon>
        <taxon>Bacilli</taxon>
        <taxon>Lactobacillales</taxon>
        <taxon>Streptococcaceae</taxon>
        <taxon>Streptococcus</taxon>
    </lineage>
</organism>
<evidence type="ECO:0000313" key="1">
    <source>
        <dbReference type="EMBL" id="SUN61492.1"/>
    </source>
</evidence>
<keyword evidence="2" id="KW-1185">Reference proteome</keyword>
<name>A0A380K8T5_9STRE</name>
<protein>
    <submittedName>
        <fullName evidence="1">Uncharacterized protein</fullName>
    </submittedName>
</protein>
<evidence type="ECO:0000313" key="2">
    <source>
        <dbReference type="Proteomes" id="UP000254924"/>
    </source>
</evidence>
<dbReference type="EMBL" id="UHFN01000007">
    <property type="protein sequence ID" value="SUN61492.1"/>
    <property type="molecule type" value="Genomic_DNA"/>
</dbReference>
<gene>
    <name evidence="1" type="ORF">NCTC12224_01488</name>
</gene>
<proteinExistence type="predicted"/>
<reference evidence="1 2" key="1">
    <citation type="submission" date="2018-06" db="EMBL/GenBank/DDBJ databases">
        <authorList>
            <consortium name="Pathogen Informatics"/>
            <person name="Doyle S."/>
        </authorList>
    </citation>
    <scope>NUCLEOTIDE SEQUENCE [LARGE SCALE GENOMIC DNA]</scope>
    <source>
        <strain evidence="1 2">NCTC12224</strain>
    </source>
</reference>
<sequence length="75" mass="8805">MEHIKHTTKLVGIKDLNIKIALVLKHKSHNLTTCLGKNHPASHRETDQLRHRKPPPCLCFYRAKTAKCFQFEREF</sequence>
<dbReference type="Proteomes" id="UP000254924">
    <property type="component" value="Unassembled WGS sequence"/>
</dbReference>